<comment type="caution">
    <text evidence="2">The sequence shown here is derived from an EMBL/GenBank/DDBJ whole genome shotgun (WGS) entry which is preliminary data.</text>
</comment>
<dbReference type="RefSeq" id="WP_315342597.1">
    <property type="nucleotide sequence ID" value="NZ_JAVDZE010000003.1"/>
</dbReference>
<protein>
    <submittedName>
        <fullName evidence="2">DNA repair protein Rad50</fullName>
    </submittedName>
</protein>
<dbReference type="EMBL" id="JAVDZE010000003">
    <property type="protein sequence ID" value="MDV3104397.1"/>
    <property type="molecule type" value="Genomic_DNA"/>
</dbReference>
<accession>A0AAE4NW72</accession>
<feature type="coiled-coil region" evidence="1">
    <location>
        <begin position="148"/>
        <end position="210"/>
    </location>
</feature>
<evidence type="ECO:0000256" key="1">
    <source>
        <dbReference type="SAM" id="Coils"/>
    </source>
</evidence>
<reference evidence="2 3" key="1">
    <citation type="submission" date="2023-08" db="EMBL/GenBank/DDBJ databases">
        <title>Draft genome sequence of Thermococcus waiotapuensis WT1T, a thermophilic sulphur-dependent archaeon from order Thermococcales.</title>
        <authorList>
            <person name="Manners S.H."/>
            <person name="Carere C.R."/>
            <person name="Dhami M.K."/>
            <person name="Dobson R.C.J."/>
            <person name="Stott M.B."/>
        </authorList>
    </citation>
    <scope>NUCLEOTIDE SEQUENCE [LARGE SCALE GENOMIC DNA]</scope>
    <source>
        <strain evidence="2 3">WT1</strain>
    </source>
</reference>
<keyword evidence="1" id="KW-0175">Coiled coil</keyword>
<feature type="coiled-coil region" evidence="1">
    <location>
        <begin position="294"/>
        <end position="353"/>
    </location>
</feature>
<proteinExistence type="predicted"/>
<keyword evidence="3" id="KW-1185">Reference proteome</keyword>
<sequence length="353" mass="41119">MVVRLKLEQAIKSYELLRKQREAELERLRSEYFNQASEIIEEILRVLGELEKKEPPKDVDPHLLRVALRERDAYVSTLRRILGGITSMEELELKLGEISKLHVGHGRYLIVLFEKDIYRVNGLLKELGEIYGEYSLKIREKRLPDLDVARLISEMEKVGKEISSMEQRLGELSLLKKELESGKSSESPELDGLVKEKNALEVKLRTLQTEARSKASKLQKPLKRMRIPEAAPFIEDTSYILQRPEEFMELVRKVYPSLDREAKKAADWLLQNLPDKVQEMAEIEKQIALIGSRLESARKSVAAREESLKATEEEIKKIEYELRKLRNRLSSIEDELERELRVLEEVFGEKIER</sequence>
<gene>
    <name evidence="2" type="ORF">RBI02_07605</name>
</gene>
<evidence type="ECO:0000313" key="2">
    <source>
        <dbReference type="EMBL" id="MDV3104397.1"/>
    </source>
</evidence>
<dbReference type="SUPFAM" id="SSF57997">
    <property type="entry name" value="Tropomyosin"/>
    <property type="match status" value="1"/>
</dbReference>
<dbReference type="Proteomes" id="UP001245683">
    <property type="component" value="Unassembled WGS sequence"/>
</dbReference>
<evidence type="ECO:0000313" key="3">
    <source>
        <dbReference type="Proteomes" id="UP001245683"/>
    </source>
</evidence>
<name>A0AAE4NW72_9EURY</name>
<organism evidence="2 3">
    <name type="scientific">Thermococcus waiotapuensis</name>
    <dbReference type="NCBI Taxonomy" id="90909"/>
    <lineage>
        <taxon>Archaea</taxon>
        <taxon>Methanobacteriati</taxon>
        <taxon>Methanobacteriota</taxon>
        <taxon>Thermococci</taxon>
        <taxon>Thermococcales</taxon>
        <taxon>Thermococcaceae</taxon>
        <taxon>Thermococcus</taxon>
    </lineage>
</organism>
<dbReference type="AlphaFoldDB" id="A0AAE4NW72"/>